<keyword evidence="8 16" id="KW-0028">Amino-acid biosynthesis</keyword>
<evidence type="ECO:0000256" key="13">
    <source>
        <dbReference type="ARBA" id="ARBA00048798"/>
    </source>
</evidence>
<keyword evidence="18" id="KW-1185">Reference proteome</keyword>
<dbReference type="PANTHER" id="PTHR42743:SF11">
    <property type="entry name" value="AMINODEOXYCHORISMATE LYASE"/>
    <property type="match status" value="1"/>
</dbReference>
<dbReference type="AlphaFoldDB" id="A0A2A2H616"/>
<dbReference type="EMBL" id="LMVM01000012">
    <property type="protein sequence ID" value="PAV04764.1"/>
    <property type="molecule type" value="Genomic_DNA"/>
</dbReference>
<keyword evidence="7 16" id="KW-0032">Aminotransferase</keyword>
<dbReference type="InterPro" id="IPR005785">
    <property type="entry name" value="B_amino_transI"/>
</dbReference>
<comment type="catalytic activity">
    <reaction evidence="14 16">
        <text>L-leucine + 2-oxoglutarate = 4-methyl-2-oxopentanoate + L-glutamate</text>
        <dbReference type="Rhea" id="RHEA:18321"/>
        <dbReference type="ChEBI" id="CHEBI:16810"/>
        <dbReference type="ChEBI" id="CHEBI:17865"/>
        <dbReference type="ChEBI" id="CHEBI:29985"/>
        <dbReference type="ChEBI" id="CHEBI:57427"/>
        <dbReference type="EC" id="2.6.1.42"/>
    </reaction>
</comment>
<dbReference type="GO" id="GO:0052655">
    <property type="term" value="F:L-valine-2-oxoglutarate transaminase activity"/>
    <property type="evidence" value="ECO:0007669"/>
    <property type="project" value="RHEA"/>
</dbReference>
<dbReference type="InterPro" id="IPR043132">
    <property type="entry name" value="BCAT-like_C"/>
</dbReference>
<evidence type="ECO:0000256" key="10">
    <source>
        <dbReference type="ARBA" id="ARBA00022898"/>
    </source>
</evidence>
<keyword evidence="11 16" id="KW-0100">Branched-chain amino acid biosynthesis</keyword>
<dbReference type="GO" id="GO:0009098">
    <property type="term" value="P:L-leucine biosynthetic process"/>
    <property type="evidence" value="ECO:0007669"/>
    <property type="project" value="UniProtKB-UniPathway"/>
</dbReference>
<dbReference type="UniPathway" id="UPA00049">
    <property type="reaction ID" value="UER00062"/>
</dbReference>
<name>A0A2A2H616_METBR</name>
<dbReference type="GO" id="GO:0052656">
    <property type="term" value="F:L-isoleucine-2-oxoglutarate transaminase activity"/>
    <property type="evidence" value="ECO:0007669"/>
    <property type="project" value="RHEA"/>
</dbReference>
<proteinExistence type="inferred from homology"/>
<comment type="pathway">
    <text evidence="4 16">Amino-acid biosynthesis; L-valine biosynthesis; L-valine from pyruvate: step 4/4.</text>
</comment>
<comment type="catalytic activity">
    <reaction evidence="13 16">
        <text>L-isoleucine + 2-oxoglutarate = (S)-3-methyl-2-oxopentanoate + L-glutamate</text>
        <dbReference type="Rhea" id="RHEA:24801"/>
        <dbReference type="ChEBI" id="CHEBI:16810"/>
        <dbReference type="ChEBI" id="CHEBI:29985"/>
        <dbReference type="ChEBI" id="CHEBI:35146"/>
        <dbReference type="ChEBI" id="CHEBI:58045"/>
        <dbReference type="EC" id="2.6.1.42"/>
    </reaction>
</comment>
<evidence type="ECO:0000313" key="18">
    <source>
        <dbReference type="Proteomes" id="UP000217784"/>
    </source>
</evidence>
<evidence type="ECO:0000256" key="12">
    <source>
        <dbReference type="ARBA" id="ARBA00048212"/>
    </source>
</evidence>
<evidence type="ECO:0000256" key="3">
    <source>
        <dbReference type="ARBA" id="ARBA00004824"/>
    </source>
</evidence>
<evidence type="ECO:0000256" key="8">
    <source>
        <dbReference type="ARBA" id="ARBA00022605"/>
    </source>
</evidence>
<dbReference type="GO" id="GO:0005829">
    <property type="term" value="C:cytosol"/>
    <property type="evidence" value="ECO:0007669"/>
    <property type="project" value="TreeGrafter"/>
</dbReference>
<evidence type="ECO:0000256" key="2">
    <source>
        <dbReference type="ARBA" id="ARBA00003109"/>
    </source>
</evidence>
<evidence type="ECO:0000256" key="6">
    <source>
        <dbReference type="ARBA" id="ARBA00009320"/>
    </source>
</evidence>
<dbReference type="InterPro" id="IPR033939">
    <property type="entry name" value="BCAT_family"/>
</dbReference>
<dbReference type="FunFam" id="3.20.10.10:FF:000001">
    <property type="entry name" value="Branched-chain-amino-acid aminotransferase"/>
    <property type="match status" value="1"/>
</dbReference>
<keyword evidence="9 16" id="KW-0808">Transferase</keyword>
<dbReference type="InterPro" id="IPR001544">
    <property type="entry name" value="Aminotrans_IV"/>
</dbReference>
<evidence type="ECO:0000256" key="16">
    <source>
        <dbReference type="RuleBase" id="RU364094"/>
    </source>
</evidence>
<dbReference type="PANTHER" id="PTHR42743">
    <property type="entry name" value="AMINO-ACID AMINOTRANSFERASE"/>
    <property type="match status" value="1"/>
</dbReference>
<evidence type="ECO:0000256" key="14">
    <source>
        <dbReference type="ARBA" id="ARBA00049229"/>
    </source>
</evidence>
<dbReference type="InterPro" id="IPR036038">
    <property type="entry name" value="Aminotransferase-like"/>
</dbReference>
<dbReference type="Gene3D" id="3.30.470.10">
    <property type="match status" value="1"/>
</dbReference>
<dbReference type="UniPathway" id="UPA00048">
    <property type="reaction ID" value="UER00073"/>
</dbReference>
<dbReference type="NCBIfam" id="TIGR01122">
    <property type="entry name" value="ilvE_I"/>
    <property type="match status" value="1"/>
</dbReference>
<dbReference type="EC" id="2.6.1.42" evidence="16"/>
<evidence type="ECO:0000313" key="17">
    <source>
        <dbReference type="EMBL" id="PAV04764.1"/>
    </source>
</evidence>
<dbReference type="Pfam" id="PF01063">
    <property type="entry name" value="Aminotran_4"/>
    <property type="match status" value="1"/>
</dbReference>
<dbReference type="SUPFAM" id="SSF56752">
    <property type="entry name" value="D-aminoacid aminotransferase-like PLP-dependent enzymes"/>
    <property type="match status" value="1"/>
</dbReference>
<dbReference type="Gene3D" id="3.20.10.10">
    <property type="entry name" value="D-amino Acid Aminotransferase, subunit A, domain 2"/>
    <property type="match status" value="1"/>
</dbReference>
<dbReference type="InterPro" id="IPR050571">
    <property type="entry name" value="Class-IV_PLP-Dep_Aminotrnsfr"/>
</dbReference>
<evidence type="ECO:0000256" key="4">
    <source>
        <dbReference type="ARBA" id="ARBA00004931"/>
    </source>
</evidence>
<dbReference type="OrthoDB" id="6469at2157"/>
<dbReference type="RefSeq" id="WP_069582151.1">
    <property type="nucleotide sequence ID" value="NZ_LMVM01000012.1"/>
</dbReference>
<comment type="pathway">
    <text evidence="3 16">Amino-acid biosynthesis; L-isoleucine biosynthesis; L-isoleucine from 2-oxobutanoate: step 4/4.</text>
</comment>
<comment type="function">
    <text evidence="2 16">Acts on leucine, isoleucine and valine.</text>
</comment>
<dbReference type="InterPro" id="IPR043131">
    <property type="entry name" value="BCAT-like_N"/>
</dbReference>
<dbReference type="PROSITE" id="PS00770">
    <property type="entry name" value="AA_TRANSFER_CLASS_4"/>
    <property type="match status" value="1"/>
</dbReference>
<gene>
    <name evidence="16" type="primary">ilvE</name>
    <name evidence="17" type="ORF">ASJ80_10645</name>
</gene>
<evidence type="ECO:0000256" key="11">
    <source>
        <dbReference type="ARBA" id="ARBA00023304"/>
    </source>
</evidence>
<dbReference type="NCBIfam" id="NF005146">
    <property type="entry name" value="PRK06606.1"/>
    <property type="match status" value="1"/>
</dbReference>
<dbReference type="UniPathway" id="UPA00047">
    <property type="reaction ID" value="UER00058"/>
</dbReference>
<dbReference type="Proteomes" id="UP000217784">
    <property type="component" value="Unassembled WGS sequence"/>
</dbReference>
<comment type="caution">
    <text evidence="17">The sequence shown here is derived from an EMBL/GenBank/DDBJ whole genome shotgun (WGS) entry which is preliminary data.</text>
</comment>
<keyword evidence="10 16" id="KW-0663">Pyridoxal phosphate</keyword>
<comment type="similarity">
    <text evidence="6 15">Belongs to the class-IV pyridoxal-phosphate-dependent aminotransferase family.</text>
</comment>
<dbReference type="GO" id="GO:0009097">
    <property type="term" value="P:isoleucine biosynthetic process"/>
    <property type="evidence" value="ECO:0007669"/>
    <property type="project" value="UniProtKB-UniPathway"/>
</dbReference>
<comment type="catalytic activity">
    <reaction evidence="12 16">
        <text>L-valine + 2-oxoglutarate = 3-methyl-2-oxobutanoate + L-glutamate</text>
        <dbReference type="Rhea" id="RHEA:24813"/>
        <dbReference type="ChEBI" id="CHEBI:11851"/>
        <dbReference type="ChEBI" id="CHEBI:16810"/>
        <dbReference type="ChEBI" id="CHEBI:29985"/>
        <dbReference type="ChEBI" id="CHEBI:57762"/>
        <dbReference type="EC" id="2.6.1.42"/>
    </reaction>
</comment>
<dbReference type="GO" id="GO:0009099">
    <property type="term" value="P:L-valine biosynthetic process"/>
    <property type="evidence" value="ECO:0007669"/>
    <property type="project" value="UniProtKB-UniPathway"/>
</dbReference>
<protein>
    <recommendedName>
        <fullName evidence="16">Branched-chain-amino-acid aminotransferase</fullName>
        <shortName evidence="16">BCAT</shortName>
        <ecNumber evidence="16">2.6.1.42</ecNumber>
    </recommendedName>
</protein>
<evidence type="ECO:0000256" key="1">
    <source>
        <dbReference type="ARBA" id="ARBA00001933"/>
    </source>
</evidence>
<comment type="cofactor">
    <cofactor evidence="1 16">
        <name>pyridoxal 5'-phosphate</name>
        <dbReference type="ChEBI" id="CHEBI:597326"/>
    </cofactor>
</comment>
<organism evidence="17 18">
    <name type="scientific">Methanobacterium bryantii</name>
    <dbReference type="NCBI Taxonomy" id="2161"/>
    <lineage>
        <taxon>Archaea</taxon>
        <taxon>Methanobacteriati</taxon>
        <taxon>Methanobacteriota</taxon>
        <taxon>Methanomada group</taxon>
        <taxon>Methanobacteria</taxon>
        <taxon>Methanobacteriales</taxon>
        <taxon>Methanobacteriaceae</taxon>
        <taxon>Methanobacterium</taxon>
    </lineage>
</organism>
<sequence length="307" mass="34396">MAFDETGKIWFNGEFVNWKDANIHVLSHVVHYGSSVFEGIRCYNTKKGSAILRLREHVERLFNSGKIYRMEIPYTVDEICDAIIETVKVNNLKDCYIRPIAFRGYRELGVYPLNCPMDTVIAAWEWGKYLGDDAIENGVDIGVSTWRRMAPNTLPNMAKAGANYMNSQLAKMESVSNGFDEAIMLDYHGTVSEGSGENIFLVKDGELYTPHASLSLLSGITRDSIAKLAQDMGIKVNEEAIPREMLYLADEIFMTGTAAEVTPVRSVDGIKIGNGKRGEITEKLQTKFFNIVGGVEEDEHGWLTFIE</sequence>
<comment type="pathway">
    <text evidence="5 16">Amino-acid biosynthesis; L-leucine biosynthesis; L-leucine from 3-methyl-2-oxobutanoate: step 4/4.</text>
</comment>
<dbReference type="GO" id="GO:0052654">
    <property type="term" value="F:L-leucine-2-oxoglutarate transaminase activity"/>
    <property type="evidence" value="ECO:0007669"/>
    <property type="project" value="RHEA"/>
</dbReference>
<dbReference type="InterPro" id="IPR018300">
    <property type="entry name" value="Aminotrans_IV_CS"/>
</dbReference>
<evidence type="ECO:0000256" key="5">
    <source>
        <dbReference type="ARBA" id="ARBA00005072"/>
    </source>
</evidence>
<evidence type="ECO:0000256" key="15">
    <source>
        <dbReference type="RuleBase" id="RU004106"/>
    </source>
</evidence>
<evidence type="ECO:0000256" key="9">
    <source>
        <dbReference type="ARBA" id="ARBA00022679"/>
    </source>
</evidence>
<accession>A0A2A2H616</accession>
<reference evidence="17 18" key="1">
    <citation type="journal article" date="2017" name="BMC Genomics">
        <title>Genomic analysis of methanogenic archaea reveals a shift towards energy conservation.</title>
        <authorList>
            <person name="Gilmore S.P."/>
            <person name="Henske J.K."/>
            <person name="Sexton J.A."/>
            <person name="Solomon K.V."/>
            <person name="Seppala S."/>
            <person name="Yoo J.I."/>
            <person name="Huyett L.M."/>
            <person name="Pressman A."/>
            <person name="Cogan J.Z."/>
            <person name="Kivenson V."/>
            <person name="Peng X."/>
            <person name="Tan Y."/>
            <person name="Valentine D.L."/>
            <person name="O'Malley M.A."/>
        </authorList>
    </citation>
    <scope>NUCLEOTIDE SEQUENCE [LARGE SCALE GENOMIC DNA]</scope>
    <source>
        <strain evidence="17 18">M.o.H.</strain>
    </source>
</reference>
<evidence type="ECO:0000256" key="7">
    <source>
        <dbReference type="ARBA" id="ARBA00022576"/>
    </source>
</evidence>
<dbReference type="CDD" id="cd01557">
    <property type="entry name" value="BCAT_beta_family"/>
    <property type="match status" value="1"/>
</dbReference>